<evidence type="ECO:0000256" key="1">
    <source>
        <dbReference type="SAM" id="Phobius"/>
    </source>
</evidence>
<name>A0A8J2Z504_9GAMM</name>
<protein>
    <submittedName>
        <fullName evidence="2">Uncharacterized protein</fullName>
    </submittedName>
</protein>
<evidence type="ECO:0000313" key="3">
    <source>
        <dbReference type="Proteomes" id="UP000636949"/>
    </source>
</evidence>
<comment type="caution">
    <text evidence="2">The sequence shown here is derived from an EMBL/GenBank/DDBJ whole genome shotgun (WGS) entry which is preliminary data.</text>
</comment>
<organism evidence="2 3">
    <name type="scientific">Cysteiniphilum litorale</name>
    <dbReference type="NCBI Taxonomy" id="2056700"/>
    <lineage>
        <taxon>Bacteria</taxon>
        <taxon>Pseudomonadati</taxon>
        <taxon>Pseudomonadota</taxon>
        <taxon>Gammaproteobacteria</taxon>
        <taxon>Thiotrichales</taxon>
        <taxon>Fastidiosibacteraceae</taxon>
        <taxon>Cysteiniphilum</taxon>
    </lineage>
</organism>
<keyword evidence="1" id="KW-0812">Transmembrane</keyword>
<feature type="transmembrane region" description="Helical" evidence="1">
    <location>
        <begin position="209"/>
        <end position="230"/>
    </location>
</feature>
<keyword evidence="1" id="KW-0472">Membrane</keyword>
<gene>
    <name evidence="2" type="ORF">GCM10010995_15320</name>
</gene>
<sequence>MELLNAIKSLGAFAVYLFNQWFEWAWYLKFLSSLVLLFIIFFIGIFTLAIFYGYQKPTMLNDKETQILGMFVNKKNMEGDKDYGTPGSMSLQLIIIFLFFGVITYYCFSIPWIGIKAAIITVLISIAIYYFKIVINYGYAILPAILIITTITILLSLNSFNFGLPDFPPHYIFDWWGLGINSTSNSVHILPFPNITVNATDYEINFNQYYYLLVLLISLYGIFLNLSNLVKWRNKNYDKSIKIKTDSSIEIDISNVQETINNERKIYNQLKDIGFSQDSINIIKSEHSDLTISEVLHDMIKQNPDNQKKYIINRLNSFQS</sequence>
<accession>A0A8J2Z504</accession>
<keyword evidence="3" id="KW-1185">Reference proteome</keyword>
<reference evidence="2" key="2">
    <citation type="submission" date="2020-09" db="EMBL/GenBank/DDBJ databases">
        <authorList>
            <person name="Sun Q."/>
            <person name="Zhou Y."/>
        </authorList>
    </citation>
    <scope>NUCLEOTIDE SEQUENCE</scope>
    <source>
        <strain evidence="2">CGMCC 1.15758</strain>
    </source>
</reference>
<evidence type="ECO:0000313" key="2">
    <source>
        <dbReference type="EMBL" id="GGF99006.1"/>
    </source>
</evidence>
<dbReference type="Proteomes" id="UP000636949">
    <property type="component" value="Unassembled WGS sequence"/>
</dbReference>
<proteinExistence type="predicted"/>
<dbReference type="RefSeq" id="WP_117003121.1">
    <property type="nucleotide sequence ID" value="NZ_BMJS01000016.1"/>
</dbReference>
<feature type="transmembrane region" description="Helical" evidence="1">
    <location>
        <begin position="83"/>
        <end position="106"/>
    </location>
</feature>
<keyword evidence="1" id="KW-1133">Transmembrane helix</keyword>
<dbReference type="EMBL" id="BMJS01000016">
    <property type="protein sequence ID" value="GGF99006.1"/>
    <property type="molecule type" value="Genomic_DNA"/>
</dbReference>
<reference evidence="2" key="1">
    <citation type="journal article" date="2014" name="Int. J. Syst. Evol. Microbiol.">
        <title>Complete genome sequence of Corynebacterium casei LMG S-19264T (=DSM 44701T), isolated from a smear-ripened cheese.</title>
        <authorList>
            <consortium name="US DOE Joint Genome Institute (JGI-PGF)"/>
            <person name="Walter F."/>
            <person name="Albersmeier A."/>
            <person name="Kalinowski J."/>
            <person name="Ruckert C."/>
        </authorList>
    </citation>
    <scope>NUCLEOTIDE SEQUENCE</scope>
    <source>
        <strain evidence="2">CGMCC 1.15758</strain>
    </source>
</reference>
<feature type="transmembrane region" description="Helical" evidence="1">
    <location>
        <begin position="112"/>
        <end position="131"/>
    </location>
</feature>
<dbReference type="AlphaFoldDB" id="A0A8J2Z504"/>
<feature type="transmembrane region" description="Helical" evidence="1">
    <location>
        <begin position="138"/>
        <end position="157"/>
    </location>
</feature>
<feature type="transmembrane region" description="Helical" evidence="1">
    <location>
        <begin position="26"/>
        <end position="54"/>
    </location>
</feature>